<organism evidence="2 3">
    <name type="scientific">Sphaerosporella brunnea</name>
    <dbReference type="NCBI Taxonomy" id="1250544"/>
    <lineage>
        <taxon>Eukaryota</taxon>
        <taxon>Fungi</taxon>
        <taxon>Dikarya</taxon>
        <taxon>Ascomycota</taxon>
        <taxon>Pezizomycotina</taxon>
        <taxon>Pezizomycetes</taxon>
        <taxon>Pezizales</taxon>
        <taxon>Pyronemataceae</taxon>
        <taxon>Sphaerosporella</taxon>
    </lineage>
</organism>
<feature type="compositionally biased region" description="Low complexity" evidence="1">
    <location>
        <begin position="301"/>
        <end position="314"/>
    </location>
</feature>
<keyword evidence="3" id="KW-1185">Reference proteome</keyword>
<dbReference type="EMBL" id="VXIS01000674">
    <property type="protein sequence ID" value="KAA8892610.1"/>
    <property type="molecule type" value="Genomic_DNA"/>
</dbReference>
<gene>
    <name evidence="2" type="ORF">FN846DRAFT_896696</name>
</gene>
<dbReference type="AlphaFoldDB" id="A0A5J5EBL7"/>
<dbReference type="Proteomes" id="UP000326924">
    <property type="component" value="Unassembled WGS sequence"/>
</dbReference>
<feature type="compositionally biased region" description="Low complexity" evidence="1">
    <location>
        <begin position="131"/>
        <end position="143"/>
    </location>
</feature>
<sequence length="453" mass="50517">MTSANYNSGLHSSSDSLQQPHRSLNQRLGFHGDRKLSHRLTILPGSEIQRRLYPLLGMFNTPFTEFPDAVKKQAIAQAWRFGQEKGFKWDIKLAGEWLMSICNDNGKNERRPENKAKRQASIPVKREVSRQLQSLNPQSSFSLSPPPPSPQSLSNPHHQLADSVQSTLDDSGLTFEFNGIPIVLPFDVSNQTFLQHAEDVFHGLDYTVWYTKPPYGQVMISEEADFGRFLKAIHKDSVVRRDGKVVIALLSEAEAFQSPKPEPTEVDTMASDIQTDVTLPQHHQVSHSPSPPVKRKRGRPPKNTTSAATSSSASKFTVPSRSDGRVTRSKTAGNSHIVKSTVDAYKKSTLQASAVRKPSQKRRQATATGRTGLIARSRYKLTTLAHLTSSCYGLDLCYTFVGFYGLCRYGIDAVIYAFLDPYHTFEIAHFAPFWGPYAGIQNGYFAPYTGCHI</sequence>
<feature type="compositionally biased region" description="Basic and acidic residues" evidence="1">
    <location>
        <begin position="106"/>
        <end position="116"/>
    </location>
</feature>
<feature type="region of interest" description="Disordered" evidence="1">
    <location>
        <begin position="104"/>
        <end position="164"/>
    </location>
</feature>
<feature type="compositionally biased region" description="Polar residues" evidence="1">
    <location>
        <begin position="277"/>
        <end position="288"/>
    </location>
</feature>
<feature type="region of interest" description="Disordered" evidence="1">
    <location>
        <begin position="277"/>
        <end position="333"/>
    </location>
</feature>
<evidence type="ECO:0000256" key="1">
    <source>
        <dbReference type="SAM" id="MobiDB-lite"/>
    </source>
</evidence>
<proteinExistence type="predicted"/>
<dbReference type="InParanoid" id="A0A5J5EBL7"/>
<reference evidence="2 3" key="1">
    <citation type="submission" date="2019-09" db="EMBL/GenBank/DDBJ databases">
        <title>Draft genome of the ectomycorrhizal ascomycete Sphaerosporella brunnea.</title>
        <authorList>
            <consortium name="DOE Joint Genome Institute"/>
            <person name="Benucci G.M."/>
            <person name="Marozzi G."/>
            <person name="Antonielli L."/>
            <person name="Sanchez S."/>
            <person name="Marco P."/>
            <person name="Wang X."/>
            <person name="Falini L.B."/>
            <person name="Barry K."/>
            <person name="Haridas S."/>
            <person name="Lipzen A."/>
            <person name="Labutti K."/>
            <person name="Grigoriev I.V."/>
            <person name="Murat C."/>
            <person name="Martin F."/>
            <person name="Albertini E."/>
            <person name="Donnini D."/>
            <person name="Bonito G."/>
        </authorList>
    </citation>
    <scope>NUCLEOTIDE SEQUENCE [LARGE SCALE GENOMIC DNA]</scope>
    <source>
        <strain evidence="2 3">Sb_GMNB300</strain>
    </source>
</reference>
<comment type="caution">
    <text evidence="2">The sequence shown here is derived from an EMBL/GenBank/DDBJ whole genome shotgun (WGS) entry which is preliminary data.</text>
</comment>
<evidence type="ECO:0000313" key="3">
    <source>
        <dbReference type="Proteomes" id="UP000326924"/>
    </source>
</evidence>
<accession>A0A5J5EBL7</accession>
<feature type="region of interest" description="Disordered" evidence="1">
    <location>
        <begin position="1"/>
        <end position="20"/>
    </location>
</feature>
<protein>
    <submittedName>
        <fullName evidence="2">Uncharacterized protein</fullName>
    </submittedName>
</protein>
<name>A0A5J5EBL7_9PEZI</name>
<evidence type="ECO:0000313" key="2">
    <source>
        <dbReference type="EMBL" id="KAA8892610.1"/>
    </source>
</evidence>